<organism evidence="2 3">
    <name type="scientific">Trypanosoma cruzi</name>
    <dbReference type="NCBI Taxonomy" id="5693"/>
    <lineage>
        <taxon>Eukaryota</taxon>
        <taxon>Discoba</taxon>
        <taxon>Euglenozoa</taxon>
        <taxon>Kinetoplastea</taxon>
        <taxon>Metakinetoplastina</taxon>
        <taxon>Trypanosomatida</taxon>
        <taxon>Trypanosomatidae</taxon>
        <taxon>Trypanosoma</taxon>
        <taxon>Schizotrypanum</taxon>
    </lineage>
</organism>
<name>A0A7J6Y6W9_TRYCR</name>
<keyword evidence="1" id="KW-1133">Transmembrane helix</keyword>
<evidence type="ECO:0008006" key="4">
    <source>
        <dbReference type="Google" id="ProtNLM"/>
    </source>
</evidence>
<dbReference type="VEuPathDB" id="TriTrypDB:BCY84_09844"/>
<protein>
    <recommendedName>
        <fullName evidence="4">Mucin TcMUCII</fullName>
    </recommendedName>
</protein>
<comment type="caution">
    <text evidence="2">The sequence shown here is derived from an EMBL/GenBank/DDBJ whole genome shotgun (WGS) entry which is preliminary data.</text>
</comment>
<reference evidence="2 3" key="1">
    <citation type="journal article" date="2019" name="Genome Biol. Evol.">
        <title>Nanopore Sequencing Significantly Improves Genome Assembly of the Protozoan Parasite Trypanosoma cruzi.</title>
        <authorList>
            <person name="Diaz-Viraque F."/>
            <person name="Pita S."/>
            <person name="Greif G."/>
            <person name="de Souza R.C.M."/>
            <person name="Iraola G."/>
            <person name="Robello C."/>
        </authorList>
    </citation>
    <scope>NUCLEOTIDE SEQUENCE [LARGE SCALE GENOMIC DNA]</scope>
    <source>
        <strain evidence="2 3">Berenice</strain>
    </source>
</reference>
<feature type="transmembrane region" description="Helical" evidence="1">
    <location>
        <begin position="162"/>
        <end position="187"/>
    </location>
</feature>
<gene>
    <name evidence="2" type="ORF">ECC02_004329</name>
</gene>
<keyword evidence="1" id="KW-0812">Transmembrane</keyword>
<evidence type="ECO:0000313" key="2">
    <source>
        <dbReference type="EMBL" id="KAF5222524.1"/>
    </source>
</evidence>
<dbReference type="VEuPathDB" id="TriTrypDB:ECC02_004329"/>
<evidence type="ECO:0000256" key="1">
    <source>
        <dbReference type="SAM" id="Phobius"/>
    </source>
</evidence>
<evidence type="ECO:0000313" key="3">
    <source>
        <dbReference type="Proteomes" id="UP000583944"/>
    </source>
</evidence>
<dbReference type="EMBL" id="JABDHM010000026">
    <property type="protein sequence ID" value="KAF5222524.1"/>
    <property type="molecule type" value="Genomic_DNA"/>
</dbReference>
<dbReference type="AlphaFoldDB" id="A0A7J6Y6W9"/>
<accession>A0A7J6Y6W9</accession>
<feature type="transmembrane region" description="Helical" evidence="1">
    <location>
        <begin position="218"/>
        <end position="244"/>
    </location>
</feature>
<dbReference type="Proteomes" id="UP000583944">
    <property type="component" value="Unassembled WGS sequence"/>
</dbReference>
<proteinExistence type="predicted"/>
<keyword evidence="1" id="KW-0472">Membrane</keyword>
<sequence length="245" mass="28871">MWCPLRNREKLAQIWEVRAVRKRNQMVRPIIHRNMIMTIRQGHKVAQISPQIKHIRTPKILPRRPRRRLQQWHQPRPLRRRHQVRRLQRRQLRRPPAHRHVFAKSTAASAALRGCVPRWCSPHPRWRTPLWAEEVYAGSACQHSTTGICVRPLWSDVNKVRVVMMIVFYFICFRCPAVCSALCPTSVTLNASQTHSYARHAHNCLRGITFEDGCMHTAVILCSSFLFFCVFTVFLIATFSLWFCF</sequence>